<name>A0ABV1L342_9BACL</name>
<dbReference type="InterPro" id="IPR050245">
    <property type="entry name" value="PrsA_foldase"/>
</dbReference>
<evidence type="ECO:0000259" key="7">
    <source>
        <dbReference type="PROSITE" id="PS50198"/>
    </source>
</evidence>
<keyword evidence="5 6" id="KW-0413">Isomerase</keyword>
<keyword evidence="4 6" id="KW-0697">Rotamase</keyword>
<dbReference type="InterPro" id="IPR046357">
    <property type="entry name" value="PPIase_dom_sf"/>
</dbReference>
<evidence type="ECO:0000256" key="4">
    <source>
        <dbReference type="ARBA" id="ARBA00023110"/>
    </source>
</evidence>
<evidence type="ECO:0000313" key="9">
    <source>
        <dbReference type="Proteomes" id="UP001493487"/>
    </source>
</evidence>
<dbReference type="PANTHER" id="PTHR47245:SF1">
    <property type="entry name" value="FOLDASE PROTEIN PRSA"/>
    <property type="match status" value="1"/>
</dbReference>
<evidence type="ECO:0000256" key="1">
    <source>
        <dbReference type="ARBA" id="ARBA00000971"/>
    </source>
</evidence>
<evidence type="ECO:0000256" key="3">
    <source>
        <dbReference type="ARBA" id="ARBA00022729"/>
    </source>
</evidence>
<dbReference type="RefSeq" id="WP_232189169.1">
    <property type="nucleotide sequence ID" value="NZ_JAIOAP010000018.1"/>
</dbReference>
<dbReference type="Gene3D" id="3.10.50.40">
    <property type="match status" value="1"/>
</dbReference>
<feature type="domain" description="PpiC" evidence="7">
    <location>
        <begin position="204"/>
        <end position="308"/>
    </location>
</feature>
<evidence type="ECO:0000313" key="8">
    <source>
        <dbReference type="EMBL" id="MEQ4486187.1"/>
    </source>
</evidence>
<evidence type="ECO:0000256" key="5">
    <source>
        <dbReference type="ARBA" id="ARBA00023235"/>
    </source>
</evidence>
<dbReference type="Pfam" id="PF13145">
    <property type="entry name" value="Rotamase_2"/>
    <property type="match status" value="1"/>
</dbReference>
<organism evidence="8 9">
    <name type="scientific">Cohnella silvisoli</name>
    <dbReference type="NCBI Taxonomy" id="2873699"/>
    <lineage>
        <taxon>Bacteria</taxon>
        <taxon>Bacillati</taxon>
        <taxon>Bacillota</taxon>
        <taxon>Bacilli</taxon>
        <taxon>Bacillales</taxon>
        <taxon>Paenibacillaceae</taxon>
        <taxon>Cohnella</taxon>
    </lineage>
</organism>
<keyword evidence="3" id="KW-0732">Signal</keyword>
<sequence>MKFNKKTRAQNLKALLVTLLLAGFITTSVICIANMNRMPNQNEVIATVNGEDISSEFQLMVSKYRAEVFTYFHQKYDVTDGNSFWTTDYDGEVPEEVLKNKALNEAVRVHVQFELAKRERIIADSTYKAFLNMLKDENETRSKQIENNQLVIGLRQFDEPNYLTYTLEKYARILKEKLRGKELKWDTVQLKQYFDDHIEKFTHEQSIQLQIIQIKFKEDMELADERKKKEAERTIREAKTRLSNGESFEDLMATYNDKGEKIERTLRKGSKDENGDTNLSQAAFSLRTGEISNIVESLDSFNILKCIDALSQGYMEFDGTNTVIINSFLDAKYTELVDELAKAAKVEIKQGYIKVMK</sequence>
<dbReference type="GO" id="GO:0016853">
    <property type="term" value="F:isomerase activity"/>
    <property type="evidence" value="ECO:0007669"/>
    <property type="project" value="UniProtKB-KW"/>
</dbReference>
<dbReference type="PANTHER" id="PTHR47245">
    <property type="entry name" value="PEPTIDYLPROLYL ISOMERASE"/>
    <property type="match status" value="1"/>
</dbReference>
<dbReference type="InterPro" id="IPR000297">
    <property type="entry name" value="PPIase_PpiC"/>
</dbReference>
<gene>
    <name evidence="8" type="ORF">QJS35_27780</name>
</gene>
<protein>
    <recommendedName>
        <fullName evidence="2">peptidylprolyl isomerase</fullName>
        <ecNumber evidence="2">5.2.1.8</ecNumber>
    </recommendedName>
</protein>
<comment type="caution">
    <text evidence="8">The sequence shown here is derived from an EMBL/GenBank/DDBJ whole genome shotgun (WGS) entry which is preliminary data.</text>
</comment>
<dbReference type="SUPFAM" id="SSF54534">
    <property type="entry name" value="FKBP-like"/>
    <property type="match status" value="1"/>
</dbReference>
<dbReference type="EMBL" id="JASKHM010000019">
    <property type="protein sequence ID" value="MEQ4486187.1"/>
    <property type="molecule type" value="Genomic_DNA"/>
</dbReference>
<evidence type="ECO:0000256" key="2">
    <source>
        <dbReference type="ARBA" id="ARBA00013194"/>
    </source>
</evidence>
<keyword evidence="9" id="KW-1185">Reference proteome</keyword>
<proteinExistence type="predicted"/>
<comment type="catalytic activity">
    <reaction evidence="1">
        <text>[protein]-peptidylproline (omega=180) = [protein]-peptidylproline (omega=0)</text>
        <dbReference type="Rhea" id="RHEA:16237"/>
        <dbReference type="Rhea" id="RHEA-COMP:10747"/>
        <dbReference type="Rhea" id="RHEA-COMP:10748"/>
        <dbReference type="ChEBI" id="CHEBI:83833"/>
        <dbReference type="ChEBI" id="CHEBI:83834"/>
        <dbReference type="EC" id="5.2.1.8"/>
    </reaction>
</comment>
<accession>A0ABV1L342</accession>
<dbReference type="Proteomes" id="UP001493487">
    <property type="component" value="Unassembled WGS sequence"/>
</dbReference>
<dbReference type="EC" id="5.2.1.8" evidence="2"/>
<evidence type="ECO:0000256" key="6">
    <source>
        <dbReference type="PROSITE-ProRule" id="PRU00278"/>
    </source>
</evidence>
<dbReference type="PROSITE" id="PS50198">
    <property type="entry name" value="PPIC_PPIASE_2"/>
    <property type="match status" value="1"/>
</dbReference>
<reference evidence="8 9" key="1">
    <citation type="journal article" date="2023" name="Genome Announc.">
        <title>Pan-Genome Analyses of the Genus Cohnella and Proposal of the Novel Species Cohnella silvisoli sp. nov., Isolated from Forest Soil.</title>
        <authorList>
            <person name="Wang C."/>
            <person name="Mao L."/>
            <person name="Bao G."/>
            <person name="Zhu H."/>
        </authorList>
    </citation>
    <scope>NUCLEOTIDE SEQUENCE [LARGE SCALE GENOMIC DNA]</scope>
    <source>
        <strain evidence="8 9">NL03-T5-1</strain>
    </source>
</reference>